<dbReference type="InterPro" id="IPR006659">
    <property type="entry name" value="Arsenate_reductase"/>
</dbReference>
<evidence type="ECO:0000313" key="5">
    <source>
        <dbReference type="Proteomes" id="UP001182991"/>
    </source>
</evidence>
<evidence type="ECO:0000256" key="3">
    <source>
        <dbReference type="PROSITE-ProRule" id="PRU01282"/>
    </source>
</evidence>
<dbReference type="PANTHER" id="PTHR30041">
    <property type="entry name" value="ARSENATE REDUCTASE"/>
    <property type="match status" value="1"/>
</dbReference>
<evidence type="ECO:0000256" key="2">
    <source>
        <dbReference type="ARBA" id="ARBA00023002"/>
    </source>
</evidence>
<dbReference type="PANTHER" id="PTHR30041:SF4">
    <property type="entry name" value="ARSENATE REDUCTASE"/>
    <property type="match status" value="1"/>
</dbReference>
<dbReference type="PROSITE" id="PS51353">
    <property type="entry name" value="ARSC"/>
    <property type="match status" value="1"/>
</dbReference>
<dbReference type="InterPro" id="IPR036249">
    <property type="entry name" value="Thioredoxin-like_sf"/>
</dbReference>
<evidence type="ECO:0000313" key="4">
    <source>
        <dbReference type="EMBL" id="MDT0294990.1"/>
    </source>
</evidence>
<dbReference type="SUPFAM" id="SSF52833">
    <property type="entry name" value="Thioredoxin-like"/>
    <property type="match status" value="1"/>
</dbReference>
<keyword evidence="2 4" id="KW-0560">Oxidoreductase</keyword>
<dbReference type="Pfam" id="PF03960">
    <property type="entry name" value="ArsC"/>
    <property type="match status" value="1"/>
</dbReference>
<dbReference type="Proteomes" id="UP001182991">
    <property type="component" value="Unassembled WGS sequence"/>
</dbReference>
<accession>A0ABU2KJU6</accession>
<gene>
    <name evidence="4" type="primary">arsC</name>
    <name evidence="4" type="ORF">RLT85_10115</name>
</gene>
<dbReference type="NCBIfam" id="TIGR00014">
    <property type="entry name" value="arsC"/>
    <property type="match status" value="1"/>
</dbReference>
<dbReference type="GO" id="GO:0008794">
    <property type="term" value="F:arsenate reductase (glutaredoxin) activity"/>
    <property type="evidence" value="ECO:0007669"/>
    <property type="project" value="UniProtKB-EC"/>
</dbReference>
<dbReference type="RefSeq" id="WP_311401919.1">
    <property type="nucleotide sequence ID" value="NZ_JAVRBG010000009.1"/>
</dbReference>
<dbReference type="EMBL" id="JAVRBG010000009">
    <property type="protein sequence ID" value="MDT0294990.1"/>
    <property type="molecule type" value="Genomic_DNA"/>
</dbReference>
<proteinExistence type="inferred from homology"/>
<organism evidence="4 5">
    <name type="scientific">Mesonia ostreae</name>
    <dbReference type="NCBI Taxonomy" id="861110"/>
    <lineage>
        <taxon>Bacteria</taxon>
        <taxon>Pseudomonadati</taxon>
        <taxon>Bacteroidota</taxon>
        <taxon>Flavobacteriia</taxon>
        <taxon>Flavobacteriales</taxon>
        <taxon>Flavobacteriaceae</taxon>
        <taxon>Mesonia</taxon>
    </lineage>
</organism>
<protein>
    <submittedName>
        <fullName evidence="4">Arsenate reductase (Glutaredoxin)</fullName>
        <ecNumber evidence="4">1.20.4.1</ecNumber>
    </submittedName>
</protein>
<evidence type="ECO:0000256" key="1">
    <source>
        <dbReference type="ARBA" id="ARBA00007198"/>
    </source>
</evidence>
<name>A0ABU2KJU6_9FLAO</name>
<dbReference type="Gene3D" id="3.40.30.10">
    <property type="entry name" value="Glutaredoxin"/>
    <property type="match status" value="1"/>
</dbReference>
<comment type="similarity">
    <text evidence="1 3">Belongs to the ArsC family.</text>
</comment>
<comment type="caution">
    <text evidence="4">The sequence shown here is derived from an EMBL/GenBank/DDBJ whole genome shotgun (WGS) entry which is preliminary data.</text>
</comment>
<dbReference type="CDD" id="cd03034">
    <property type="entry name" value="ArsC_ArsC"/>
    <property type="match status" value="1"/>
</dbReference>
<dbReference type="EC" id="1.20.4.1" evidence="4"/>
<keyword evidence="5" id="KW-1185">Reference proteome</keyword>
<dbReference type="InterPro" id="IPR006660">
    <property type="entry name" value="Arsenate_reductase-like"/>
</dbReference>
<sequence length="114" mass="13247">MIKIYHNPRCSKSREGLNILAESGQDFQIVKYLDIPMEKEEIKEVLSLLGISAEELIRKNEKDWKENYKDKKLSDDELIQAMQEHPKLIERPIVVCDETAVIGRPPEKIKDIIS</sequence>
<reference evidence="5" key="1">
    <citation type="submission" date="2023-07" db="EMBL/GenBank/DDBJ databases">
        <title>Isolating and identifying novel microbial strains from the Mariana Trench.</title>
        <authorList>
            <person name="Fu H."/>
        </authorList>
    </citation>
    <scope>NUCLEOTIDE SEQUENCE [LARGE SCALE GENOMIC DNA]</scope>
    <source>
        <strain evidence="5">T-y2</strain>
    </source>
</reference>